<feature type="signal peptide" evidence="1">
    <location>
        <begin position="1"/>
        <end position="21"/>
    </location>
</feature>
<dbReference type="Gene3D" id="3.40.710.10">
    <property type="entry name" value="DD-peptidase/beta-lactamase superfamily"/>
    <property type="match status" value="1"/>
</dbReference>
<dbReference type="InterPro" id="IPR001466">
    <property type="entry name" value="Beta-lactam-related"/>
</dbReference>
<proteinExistence type="predicted"/>
<keyword evidence="1" id="KW-0732">Signal</keyword>
<dbReference type="InterPro" id="IPR012338">
    <property type="entry name" value="Beta-lactam/transpept-like"/>
</dbReference>
<evidence type="ECO:0000259" key="2">
    <source>
        <dbReference type="Pfam" id="PF00144"/>
    </source>
</evidence>
<feature type="chain" id="PRO_5047076855" evidence="1">
    <location>
        <begin position="22"/>
        <end position="464"/>
    </location>
</feature>
<evidence type="ECO:0000313" key="4">
    <source>
        <dbReference type="Proteomes" id="UP001210865"/>
    </source>
</evidence>
<organism evidence="3 4">
    <name type="scientific">Sphingomonas abietis</name>
    <dbReference type="NCBI Taxonomy" id="3012344"/>
    <lineage>
        <taxon>Bacteria</taxon>
        <taxon>Pseudomonadati</taxon>
        <taxon>Pseudomonadota</taxon>
        <taxon>Alphaproteobacteria</taxon>
        <taxon>Sphingomonadales</taxon>
        <taxon>Sphingomonadaceae</taxon>
        <taxon>Sphingomonas</taxon>
    </lineage>
</organism>
<sequence>MHKALLTVAALALMPATAAFSAPQPLDTGAIDRVVADALKTTQVPSASVAVVQGGRIVFAKAYGEQGPGKPAVADARYPIASISKQITATAILMLADEGKLSLDDAVGKYVPGLTSGDHVTIRQILSHTSGYRDFWPQDFSFADMAHPVKPDAILARWGKAPLDFPPGSQWQYSNTGFVIAGRIIETVSGQPLMQFLSQRIFTPLGMTSAVDADFGMTTADAAPHERYALGPVRVATPAAPGWLFGAGQLAMTASDLARWDIGMMDHKLLSQAGYAAQQTSVKLSSGEDSHYGLGIDVLQWGSHRILEHGGEAVGFLSDNVIAPDDGVAVVVLDNADFGDAQSVIAKKVMALVLPDAKPDAQAAGGLARATSVFDMLRAGRLDRTLFTTNGNFYFTPTAIADYKASLAPLGAPQSIVQTGNGLRGGFTAEQYRVTYPHRTLRIVLRAEPGAGGRIEQFTVYPAG</sequence>
<dbReference type="PANTHER" id="PTHR46825:SF9">
    <property type="entry name" value="BETA-LACTAMASE-RELATED DOMAIN-CONTAINING PROTEIN"/>
    <property type="match status" value="1"/>
</dbReference>
<dbReference type="Pfam" id="PF00144">
    <property type="entry name" value="Beta-lactamase"/>
    <property type="match status" value="1"/>
</dbReference>
<keyword evidence="4" id="KW-1185">Reference proteome</keyword>
<dbReference type="GO" id="GO:0016787">
    <property type="term" value="F:hydrolase activity"/>
    <property type="evidence" value="ECO:0007669"/>
    <property type="project" value="UniProtKB-KW"/>
</dbReference>
<dbReference type="EMBL" id="CP115174">
    <property type="protein sequence ID" value="WBO22374.1"/>
    <property type="molecule type" value="Genomic_DNA"/>
</dbReference>
<dbReference type="RefSeq" id="WP_270077020.1">
    <property type="nucleotide sequence ID" value="NZ_CP115174.1"/>
</dbReference>
<keyword evidence="3" id="KW-0378">Hydrolase</keyword>
<feature type="domain" description="Beta-lactamase-related" evidence="2">
    <location>
        <begin position="31"/>
        <end position="348"/>
    </location>
</feature>
<accession>A0ABY7NLG4</accession>
<dbReference type="InterPro" id="IPR050491">
    <property type="entry name" value="AmpC-like"/>
</dbReference>
<evidence type="ECO:0000256" key="1">
    <source>
        <dbReference type="SAM" id="SignalP"/>
    </source>
</evidence>
<name>A0ABY7NLG4_9SPHN</name>
<reference evidence="3 4" key="1">
    <citation type="submission" date="2022-12" db="EMBL/GenBank/DDBJ databases">
        <title>Sphingomonas abieness sp. nov., an endophytic bacterium isolated from Abies koreana.</title>
        <authorList>
            <person name="Jiang L."/>
            <person name="Lee J."/>
        </authorList>
    </citation>
    <scope>NUCLEOTIDE SEQUENCE [LARGE SCALE GENOMIC DNA]</scope>
    <source>
        <strain evidence="4">PAMB 00755</strain>
    </source>
</reference>
<dbReference type="SUPFAM" id="SSF56601">
    <property type="entry name" value="beta-lactamase/transpeptidase-like"/>
    <property type="match status" value="1"/>
</dbReference>
<protein>
    <submittedName>
        <fullName evidence="3">Serine hydrolase</fullName>
    </submittedName>
</protein>
<dbReference type="Proteomes" id="UP001210865">
    <property type="component" value="Chromosome"/>
</dbReference>
<evidence type="ECO:0000313" key="3">
    <source>
        <dbReference type="EMBL" id="WBO22374.1"/>
    </source>
</evidence>
<gene>
    <name evidence="3" type="ORF">PBT88_19915</name>
</gene>
<dbReference type="PANTHER" id="PTHR46825">
    <property type="entry name" value="D-ALANYL-D-ALANINE-CARBOXYPEPTIDASE/ENDOPEPTIDASE AMPH"/>
    <property type="match status" value="1"/>
</dbReference>